<evidence type="ECO:0000313" key="2">
    <source>
        <dbReference type="Proteomes" id="UP000254159"/>
    </source>
</evidence>
<sequence>MDVDKKYPTIDFRYSGNKTCEVALELNQARGAVWVGDVVCQRPLIVGGGDADRRRE</sequence>
<reference evidence="1 2" key="1">
    <citation type="submission" date="2018-06" db="EMBL/GenBank/DDBJ databases">
        <authorList>
            <consortium name="Pathogen Informatics"/>
            <person name="Doyle S."/>
        </authorList>
    </citation>
    <scope>NUCLEOTIDE SEQUENCE [LARGE SCALE GENOMIC DNA]</scope>
    <source>
        <strain evidence="1 2">NCTC10865</strain>
    </source>
</reference>
<organism evidence="1 2">
    <name type="scientific">Escherichia coli</name>
    <dbReference type="NCBI Taxonomy" id="562"/>
    <lineage>
        <taxon>Bacteria</taxon>
        <taxon>Pseudomonadati</taxon>
        <taxon>Pseudomonadota</taxon>
        <taxon>Gammaproteobacteria</taxon>
        <taxon>Enterobacterales</taxon>
        <taxon>Enterobacteriaceae</taxon>
        <taxon>Escherichia</taxon>
    </lineage>
</organism>
<evidence type="ECO:0000313" key="1">
    <source>
        <dbReference type="EMBL" id="STI19549.1"/>
    </source>
</evidence>
<proteinExistence type="predicted"/>
<gene>
    <name evidence="1" type="ORF">NCTC10865_04920</name>
</gene>
<dbReference type="AlphaFoldDB" id="A0A376RNR0"/>
<dbReference type="Proteomes" id="UP000254159">
    <property type="component" value="Unassembled WGS sequence"/>
</dbReference>
<accession>A0A376RNR0</accession>
<name>A0A376RNR0_ECOLX</name>
<protein>
    <submittedName>
        <fullName evidence="1">Putative fimbrial outer membrane usher protein</fullName>
    </submittedName>
</protein>
<dbReference type="EMBL" id="UGCD01000002">
    <property type="protein sequence ID" value="STI19549.1"/>
    <property type="molecule type" value="Genomic_DNA"/>
</dbReference>